<dbReference type="AlphaFoldDB" id="A0A1R3L7F7"/>
<organism evidence="2 3">
    <name type="scientific">Asparagus officinalis</name>
    <name type="common">Garden asparagus</name>
    <dbReference type="NCBI Taxonomy" id="4686"/>
    <lineage>
        <taxon>Eukaryota</taxon>
        <taxon>Viridiplantae</taxon>
        <taxon>Streptophyta</taxon>
        <taxon>Embryophyta</taxon>
        <taxon>Tracheophyta</taxon>
        <taxon>Spermatophyta</taxon>
        <taxon>Magnoliopsida</taxon>
        <taxon>Liliopsida</taxon>
        <taxon>Asparagales</taxon>
        <taxon>Asparagaceae</taxon>
        <taxon>Asparagoideae</taxon>
        <taxon>Asparagus</taxon>
    </lineage>
</organism>
<protein>
    <submittedName>
        <fullName evidence="2">Uncharacterized protein</fullName>
    </submittedName>
</protein>
<reference evidence="3" key="1">
    <citation type="journal article" date="2017" name="Nat. Commun.">
        <title>The asparagus genome sheds light on the origin and evolution of a young Y chromosome.</title>
        <authorList>
            <person name="Harkess A."/>
            <person name="Zhou J."/>
            <person name="Xu C."/>
            <person name="Bowers J.E."/>
            <person name="Van der Hulst R."/>
            <person name="Ayyampalayam S."/>
            <person name="Mercati F."/>
            <person name="Riccardi P."/>
            <person name="McKain M.R."/>
            <person name="Kakrana A."/>
            <person name="Tang H."/>
            <person name="Ray J."/>
            <person name="Groenendijk J."/>
            <person name="Arikit S."/>
            <person name="Mathioni S.M."/>
            <person name="Nakano M."/>
            <person name="Shan H."/>
            <person name="Telgmann-Rauber A."/>
            <person name="Kanno A."/>
            <person name="Yue Z."/>
            <person name="Chen H."/>
            <person name="Li W."/>
            <person name="Chen Y."/>
            <person name="Xu X."/>
            <person name="Zhang Y."/>
            <person name="Luo S."/>
            <person name="Chen H."/>
            <person name="Gao J."/>
            <person name="Mao Z."/>
            <person name="Pires J.C."/>
            <person name="Luo M."/>
            <person name="Kudrna D."/>
            <person name="Wing R.A."/>
            <person name="Meyers B.C."/>
            <person name="Yi K."/>
            <person name="Kong H."/>
            <person name="Lavrijsen P."/>
            <person name="Sunseri F."/>
            <person name="Falavigna A."/>
            <person name="Ye Y."/>
            <person name="Leebens-Mack J.H."/>
            <person name="Chen G."/>
        </authorList>
    </citation>
    <scope>NUCLEOTIDE SEQUENCE [LARGE SCALE GENOMIC DNA]</scope>
    <source>
        <strain evidence="3">cv. DH0086</strain>
    </source>
</reference>
<gene>
    <name evidence="2" type="ORF">A4U43_UnF1800</name>
</gene>
<evidence type="ECO:0000256" key="1">
    <source>
        <dbReference type="SAM" id="MobiDB-lite"/>
    </source>
</evidence>
<dbReference type="EMBL" id="KV863397">
    <property type="protein sequence ID" value="ONK55541.1"/>
    <property type="molecule type" value="Genomic_DNA"/>
</dbReference>
<dbReference type="Proteomes" id="UP000243459">
    <property type="component" value="Unassembled WGS sequence"/>
</dbReference>
<proteinExistence type="predicted"/>
<dbReference type="Gramene" id="ONK55541">
    <property type="protein sequence ID" value="ONK55541"/>
    <property type="gene ID" value="A4U43_UnF1800"/>
</dbReference>
<name>A0A1R3L7F7_ASPOF</name>
<accession>A0A1R3L7F7</accession>
<feature type="region of interest" description="Disordered" evidence="1">
    <location>
        <begin position="81"/>
        <end position="137"/>
    </location>
</feature>
<keyword evidence="3" id="KW-1185">Reference proteome</keyword>
<sequence>MSTAKRLVAVRLGMPTIGKEPYCCRQAPQEWWRYYWGAPPPAPVLARAEGGGVSREARVWVTRTGGFNTVVAVEREWTGLRGAERPEMKARQEEKLEMAEGRRPSTAESGRKRGERRGDDGGGCLERRDCHARVSQG</sequence>
<evidence type="ECO:0000313" key="2">
    <source>
        <dbReference type="EMBL" id="ONK55541.1"/>
    </source>
</evidence>
<evidence type="ECO:0000313" key="3">
    <source>
        <dbReference type="Proteomes" id="UP000243459"/>
    </source>
</evidence>